<evidence type="ECO:0000256" key="1">
    <source>
        <dbReference type="SAM" id="MobiDB-lite"/>
    </source>
</evidence>
<feature type="region of interest" description="Disordered" evidence="1">
    <location>
        <begin position="1"/>
        <end position="88"/>
    </location>
</feature>
<feature type="compositionally biased region" description="Low complexity" evidence="1">
    <location>
        <begin position="41"/>
        <end position="52"/>
    </location>
</feature>
<dbReference type="EMBL" id="JBHMFI010000002">
    <property type="protein sequence ID" value="MFB9074351.1"/>
    <property type="molecule type" value="Genomic_DNA"/>
</dbReference>
<gene>
    <name evidence="2" type="ORF">ACFFX0_25410</name>
</gene>
<reference evidence="2 3" key="1">
    <citation type="submission" date="2024-09" db="EMBL/GenBank/DDBJ databases">
        <authorList>
            <person name="Sun Q."/>
            <person name="Mori K."/>
        </authorList>
    </citation>
    <scope>NUCLEOTIDE SEQUENCE [LARGE SCALE GENOMIC DNA]</scope>
    <source>
        <strain evidence="2 3">CCM 7609</strain>
    </source>
</reference>
<keyword evidence="3" id="KW-1185">Reference proteome</keyword>
<accession>A0ABV5G5X2</accession>
<organism evidence="2 3">
    <name type="scientific">Citricoccus parietis</name>
    <dbReference type="NCBI Taxonomy" id="592307"/>
    <lineage>
        <taxon>Bacteria</taxon>
        <taxon>Bacillati</taxon>
        <taxon>Actinomycetota</taxon>
        <taxon>Actinomycetes</taxon>
        <taxon>Micrococcales</taxon>
        <taxon>Micrococcaceae</taxon>
        <taxon>Citricoccus</taxon>
    </lineage>
</organism>
<sequence>MSGQQLTGLLIEGVRGPGGAGRVGCRRGRGLGLGGAGDQGAGAEQGQAAGEQGSAGQGGHGVLSASRLIARTNPPFCPDRPGWPRRSV</sequence>
<dbReference type="Proteomes" id="UP001589575">
    <property type="component" value="Unassembled WGS sequence"/>
</dbReference>
<protein>
    <submittedName>
        <fullName evidence="2">Uncharacterized protein</fullName>
    </submittedName>
</protein>
<name>A0ABV5G5X2_9MICC</name>
<proteinExistence type="predicted"/>
<comment type="caution">
    <text evidence="2">The sequence shown here is derived from an EMBL/GenBank/DDBJ whole genome shotgun (WGS) entry which is preliminary data.</text>
</comment>
<feature type="compositionally biased region" description="Gly residues" evidence="1">
    <location>
        <begin position="30"/>
        <end position="40"/>
    </location>
</feature>
<evidence type="ECO:0000313" key="2">
    <source>
        <dbReference type="EMBL" id="MFB9074351.1"/>
    </source>
</evidence>
<evidence type="ECO:0000313" key="3">
    <source>
        <dbReference type="Proteomes" id="UP001589575"/>
    </source>
</evidence>